<dbReference type="SUPFAM" id="SSF57845">
    <property type="entry name" value="B-box zinc-binding domain"/>
    <property type="match status" value="1"/>
</dbReference>
<dbReference type="SMART" id="SM00449">
    <property type="entry name" value="SPRY"/>
    <property type="match status" value="1"/>
</dbReference>
<dbReference type="InterPro" id="IPR013320">
    <property type="entry name" value="ConA-like_dom_sf"/>
</dbReference>
<evidence type="ECO:0000259" key="6">
    <source>
        <dbReference type="PROSITE" id="PS50119"/>
    </source>
</evidence>
<evidence type="ECO:0000313" key="9">
    <source>
        <dbReference type="Proteomes" id="UP001501920"/>
    </source>
</evidence>
<dbReference type="Pfam" id="PF13765">
    <property type="entry name" value="PRY"/>
    <property type="match status" value="1"/>
</dbReference>
<evidence type="ECO:0000313" key="8">
    <source>
        <dbReference type="Ensembl" id="ENSPNAP00000026689.2"/>
    </source>
</evidence>
<dbReference type="SMART" id="SM00589">
    <property type="entry name" value="PRY"/>
    <property type="match status" value="1"/>
</dbReference>
<evidence type="ECO:0000256" key="2">
    <source>
        <dbReference type="ARBA" id="ARBA00022771"/>
    </source>
</evidence>
<dbReference type="Ensembl" id="ENSPNAT00000004471.2">
    <property type="protein sequence ID" value="ENSPNAP00000026689.2"/>
    <property type="gene ID" value="ENSPNAG00000012016.2"/>
</dbReference>
<feature type="coiled-coil region" evidence="5">
    <location>
        <begin position="176"/>
        <end position="221"/>
    </location>
</feature>
<dbReference type="PROSITE" id="PS50188">
    <property type="entry name" value="B302_SPRY"/>
    <property type="match status" value="1"/>
</dbReference>
<keyword evidence="2 4" id="KW-0863">Zinc-finger</keyword>
<dbReference type="Gene3D" id="2.60.120.920">
    <property type="match status" value="1"/>
</dbReference>
<dbReference type="Pfam" id="PF25600">
    <property type="entry name" value="TRIM_CC"/>
    <property type="match status" value="1"/>
</dbReference>
<dbReference type="CDD" id="cd13733">
    <property type="entry name" value="SPRY_PRY_C-I_1"/>
    <property type="match status" value="1"/>
</dbReference>
<dbReference type="GO" id="GO:0008270">
    <property type="term" value="F:zinc ion binding"/>
    <property type="evidence" value="ECO:0007669"/>
    <property type="project" value="UniProtKB-KW"/>
</dbReference>
<name>A0A3B4DUP2_PYGNA</name>
<dbReference type="GO" id="GO:0005737">
    <property type="term" value="C:cytoplasm"/>
    <property type="evidence" value="ECO:0007669"/>
    <property type="project" value="UniProtKB-ARBA"/>
</dbReference>
<evidence type="ECO:0000256" key="4">
    <source>
        <dbReference type="PROSITE-ProRule" id="PRU00024"/>
    </source>
</evidence>
<gene>
    <name evidence="8" type="primary">TRIM16</name>
</gene>
<dbReference type="InterPro" id="IPR051051">
    <property type="entry name" value="E3_ubiq-ligase_TRIM/RNF"/>
</dbReference>
<dbReference type="InterPro" id="IPR058030">
    <property type="entry name" value="TRIM8/14/16/25/29/45/65_CC"/>
</dbReference>
<sequence>ALYRNPDTPLNNSPHSKCPLCGEAFESSEFKINTTVKEISDHIKGKMMQVTCDSCSKRKRKALKSCLHCETSFCEVHLEPHKTAEKLKKHKLIDPVENLEDYICKKHKRPLELFCRDDQTYVCYFCTETDHKSHNTVPTDEETKFVQMCKKNVQISVPKSQTVCEMLIKPEMSYKKRSHAELLETMEEREKAAERQAEELITELEQEVSELKTKYAQLDRLSNPKYHPYQLQVSVLFTAPLQYNTVHHSAHSAKRDNVLLFNTSPTVDVTLDPDTAHPELLLTDDGKQVWNGGKPQNVPNSPARFDWCSCVLGKEGFSGGRLYYEVQVSGKTEWDLGMATESINRKGDVELGPENGSWTIWLRNGNKYDANEIPPVHLSLKEKPQKVGVFVDYMQGVVSFYDVEAKYHIYSFTGQFFSQRLYPYFSPGENEGGKNLAPLIITAVSNTE</sequence>
<organism evidence="8 9">
    <name type="scientific">Pygocentrus nattereri</name>
    <name type="common">Red-bellied piranha</name>
    <dbReference type="NCBI Taxonomy" id="42514"/>
    <lineage>
        <taxon>Eukaryota</taxon>
        <taxon>Metazoa</taxon>
        <taxon>Chordata</taxon>
        <taxon>Craniata</taxon>
        <taxon>Vertebrata</taxon>
        <taxon>Euteleostomi</taxon>
        <taxon>Actinopterygii</taxon>
        <taxon>Neopterygii</taxon>
        <taxon>Teleostei</taxon>
        <taxon>Ostariophysi</taxon>
        <taxon>Characiformes</taxon>
        <taxon>Characoidei</taxon>
        <taxon>Pygocentrus</taxon>
    </lineage>
</organism>
<dbReference type="InterPro" id="IPR003877">
    <property type="entry name" value="SPRY_dom"/>
</dbReference>
<feature type="domain" description="B box-type" evidence="6">
    <location>
        <begin position="99"/>
        <end position="139"/>
    </location>
</feature>
<dbReference type="PANTHER" id="PTHR25465:SF32">
    <property type="entry name" value="BLOODTHIRSTY-RELATED GENE FAMILY, MEMBER 16 ISOFORM X1-RELATED"/>
    <property type="match status" value="1"/>
</dbReference>
<accession>A0A3B4DUP2</accession>
<reference evidence="8 9" key="1">
    <citation type="submission" date="2020-10" db="EMBL/GenBank/DDBJ databases">
        <title>Pygocentrus nattereri (red-bellied piranha) genome, fPygNat1, primary haplotype.</title>
        <authorList>
            <person name="Myers G."/>
            <person name="Meyer A."/>
            <person name="Karagic N."/>
            <person name="Pippel M."/>
            <person name="Winkler S."/>
            <person name="Tracey A."/>
            <person name="Wood J."/>
            <person name="Formenti G."/>
            <person name="Howe K."/>
            <person name="Fedrigo O."/>
            <person name="Jarvis E.D."/>
        </authorList>
    </citation>
    <scope>NUCLEOTIDE SEQUENCE [LARGE SCALE GENOMIC DNA]</scope>
</reference>
<dbReference type="STRING" id="42514.ENSPNAP00000026689"/>
<dbReference type="AlphaFoldDB" id="A0A3B4DUP2"/>
<keyword evidence="3" id="KW-0862">Zinc</keyword>
<dbReference type="SMART" id="SM00336">
    <property type="entry name" value="BBOX"/>
    <property type="match status" value="2"/>
</dbReference>
<dbReference type="PRINTS" id="PR01407">
    <property type="entry name" value="BUTYPHLNCDUF"/>
</dbReference>
<evidence type="ECO:0000259" key="7">
    <source>
        <dbReference type="PROSITE" id="PS50188"/>
    </source>
</evidence>
<reference evidence="8" key="2">
    <citation type="submission" date="2025-08" db="UniProtKB">
        <authorList>
            <consortium name="Ensembl"/>
        </authorList>
    </citation>
    <scope>IDENTIFICATION</scope>
</reference>
<proteinExistence type="predicted"/>
<evidence type="ECO:0000256" key="5">
    <source>
        <dbReference type="SAM" id="Coils"/>
    </source>
</evidence>
<evidence type="ECO:0000256" key="1">
    <source>
        <dbReference type="ARBA" id="ARBA00022723"/>
    </source>
</evidence>
<dbReference type="FunFam" id="2.60.120.920:FF:000004">
    <property type="entry name" value="Butyrophilin subfamily 1 member A1"/>
    <property type="match status" value="1"/>
</dbReference>
<dbReference type="PANTHER" id="PTHR25465">
    <property type="entry name" value="B-BOX DOMAIN CONTAINING"/>
    <property type="match status" value="1"/>
</dbReference>
<dbReference type="GeneTree" id="ENSGT01040000240385"/>
<dbReference type="Gene3D" id="4.10.830.40">
    <property type="match status" value="1"/>
</dbReference>
<dbReference type="InterPro" id="IPR006574">
    <property type="entry name" value="PRY"/>
</dbReference>
<dbReference type="InterPro" id="IPR043136">
    <property type="entry name" value="B30.2/SPRY_sf"/>
</dbReference>
<dbReference type="Proteomes" id="UP001501920">
    <property type="component" value="Chromosome 2"/>
</dbReference>
<dbReference type="InterPro" id="IPR003879">
    <property type="entry name" value="Butyrophylin_SPRY"/>
</dbReference>
<dbReference type="InterPro" id="IPR000315">
    <property type="entry name" value="Znf_B-box"/>
</dbReference>
<keyword evidence="1" id="KW-0479">Metal-binding</keyword>
<keyword evidence="5" id="KW-0175">Coiled coil</keyword>
<dbReference type="Gene3D" id="3.30.160.60">
    <property type="entry name" value="Classic Zinc Finger"/>
    <property type="match status" value="1"/>
</dbReference>
<keyword evidence="9" id="KW-1185">Reference proteome</keyword>
<dbReference type="Pfam" id="PF00622">
    <property type="entry name" value="SPRY"/>
    <property type="match status" value="1"/>
</dbReference>
<protein>
    <recommendedName>
        <fullName evidence="10">B30.2/SPRY domain-containing protein</fullName>
    </recommendedName>
</protein>
<feature type="domain" description="B30.2/SPRY" evidence="7">
    <location>
        <begin position="249"/>
        <end position="446"/>
    </location>
</feature>
<dbReference type="OMA" id="YAANDRT"/>
<evidence type="ECO:0000256" key="3">
    <source>
        <dbReference type="ARBA" id="ARBA00022833"/>
    </source>
</evidence>
<dbReference type="CDD" id="cd19769">
    <property type="entry name" value="Bbox2_TRIM16-like"/>
    <property type="match status" value="1"/>
</dbReference>
<dbReference type="Pfam" id="PF00643">
    <property type="entry name" value="zf-B_box"/>
    <property type="match status" value="1"/>
</dbReference>
<dbReference type="SUPFAM" id="SSF49899">
    <property type="entry name" value="Concanavalin A-like lectins/glucanases"/>
    <property type="match status" value="1"/>
</dbReference>
<evidence type="ECO:0008006" key="10">
    <source>
        <dbReference type="Google" id="ProtNLM"/>
    </source>
</evidence>
<dbReference type="InterPro" id="IPR001870">
    <property type="entry name" value="B30.2/SPRY"/>
</dbReference>
<dbReference type="PROSITE" id="PS50119">
    <property type="entry name" value="ZF_BBOX"/>
    <property type="match status" value="1"/>
</dbReference>
<reference evidence="8" key="3">
    <citation type="submission" date="2025-09" db="UniProtKB">
        <authorList>
            <consortium name="Ensembl"/>
        </authorList>
    </citation>
    <scope>IDENTIFICATION</scope>
</reference>